<keyword evidence="3" id="KW-0813">Transport</keyword>
<dbReference type="PROSITE" id="PS00449">
    <property type="entry name" value="ATPASE_A"/>
    <property type="match status" value="1"/>
</dbReference>
<evidence type="ECO:0000256" key="12">
    <source>
        <dbReference type="SAM" id="Phobius"/>
    </source>
</evidence>
<dbReference type="Gene3D" id="1.20.120.220">
    <property type="entry name" value="ATP synthase, F0 complex, subunit A"/>
    <property type="match status" value="1"/>
</dbReference>
<dbReference type="SUPFAM" id="SSF81336">
    <property type="entry name" value="F1F0 ATP synthase subunit A"/>
    <property type="match status" value="1"/>
</dbReference>
<accession>B2CKF0</accession>
<evidence type="ECO:0000256" key="11">
    <source>
        <dbReference type="RuleBase" id="RU004450"/>
    </source>
</evidence>
<organism evidence="13">
    <name type="scientific">Eremobates cf. palpisetulosus SEM-2008</name>
    <dbReference type="NCBI Taxonomy" id="507470"/>
    <lineage>
        <taxon>Eukaryota</taxon>
        <taxon>Metazoa</taxon>
        <taxon>Ecdysozoa</taxon>
        <taxon>Arthropoda</taxon>
        <taxon>Chelicerata</taxon>
        <taxon>Arachnida</taxon>
        <taxon>Solifugae</taxon>
        <taxon>Eremobatidae</taxon>
        <taxon>Eremobates</taxon>
    </lineage>
</organism>
<evidence type="ECO:0000256" key="3">
    <source>
        <dbReference type="ARBA" id="ARBA00022448"/>
    </source>
</evidence>
<name>B2CKF0_9ARAC</name>
<evidence type="ECO:0000256" key="7">
    <source>
        <dbReference type="ARBA" id="ARBA00022989"/>
    </source>
</evidence>
<feature type="transmembrane region" description="Helical" evidence="12">
    <location>
        <begin position="98"/>
        <end position="118"/>
    </location>
</feature>
<dbReference type="Pfam" id="PF00119">
    <property type="entry name" value="ATP-synt_A"/>
    <property type="match status" value="1"/>
</dbReference>
<evidence type="ECO:0000256" key="1">
    <source>
        <dbReference type="ARBA" id="ARBA00004141"/>
    </source>
</evidence>
<dbReference type="CTD" id="4508"/>
<dbReference type="GeneID" id="6336117"/>
<keyword evidence="4" id="KW-0138">CF(0)</keyword>
<feature type="transmembrane region" description="Helical" evidence="12">
    <location>
        <begin position="70"/>
        <end position="92"/>
    </location>
</feature>
<dbReference type="RefSeq" id="YP_001936610.1">
    <property type="nucleotide sequence ID" value="NC_010779.1"/>
</dbReference>
<feature type="transmembrane region" description="Helical" evidence="12">
    <location>
        <begin position="156"/>
        <end position="174"/>
    </location>
</feature>
<gene>
    <name evidence="13" type="primary">atp6</name>
</gene>
<proteinExistence type="inferred from homology"/>
<keyword evidence="9 12" id="KW-0472">Membrane</keyword>
<evidence type="ECO:0000256" key="8">
    <source>
        <dbReference type="ARBA" id="ARBA00023065"/>
    </source>
</evidence>
<protein>
    <recommendedName>
        <fullName evidence="11">ATP synthase subunit a</fullName>
    </recommendedName>
</protein>
<keyword evidence="13" id="KW-0496">Mitochondrion</keyword>
<evidence type="ECO:0000313" key="13">
    <source>
        <dbReference type="EMBL" id="ACA49838.1"/>
    </source>
</evidence>
<evidence type="ECO:0000256" key="6">
    <source>
        <dbReference type="ARBA" id="ARBA00022781"/>
    </source>
</evidence>
<keyword evidence="7 12" id="KW-1133">Transmembrane helix</keyword>
<dbReference type="PANTHER" id="PTHR11410">
    <property type="entry name" value="ATP SYNTHASE SUBUNIT A"/>
    <property type="match status" value="1"/>
</dbReference>
<dbReference type="GO" id="GO:0046933">
    <property type="term" value="F:proton-transporting ATP synthase activity, rotational mechanism"/>
    <property type="evidence" value="ECO:0007669"/>
    <property type="project" value="TreeGrafter"/>
</dbReference>
<evidence type="ECO:0000256" key="4">
    <source>
        <dbReference type="ARBA" id="ARBA00022547"/>
    </source>
</evidence>
<dbReference type="NCBIfam" id="TIGR01131">
    <property type="entry name" value="ATP_synt_6_or_A"/>
    <property type="match status" value="1"/>
</dbReference>
<dbReference type="InterPro" id="IPR035908">
    <property type="entry name" value="F0_ATP_A_sf"/>
</dbReference>
<reference evidence="13" key="1">
    <citation type="journal article" date="2008" name="Mol. Biol. Evol.">
        <title>Parallel evolution of truncated transfer RNA genes in arachnid mitochondrial genomes.</title>
        <authorList>
            <person name="Masta S.E."/>
            <person name="Boore J.L."/>
        </authorList>
    </citation>
    <scope>NUCLEOTIDE SEQUENCE</scope>
</reference>
<dbReference type="PANTHER" id="PTHR11410:SF0">
    <property type="entry name" value="ATP SYNTHASE SUBUNIT A"/>
    <property type="match status" value="1"/>
</dbReference>
<evidence type="ECO:0000256" key="9">
    <source>
        <dbReference type="ARBA" id="ARBA00023136"/>
    </source>
</evidence>
<keyword evidence="6" id="KW-0375">Hydrogen ion transport</keyword>
<dbReference type="EMBL" id="EU520642">
    <property type="protein sequence ID" value="ACA49838.1"/>
    <property type="molecule type" value="Genomic_DNA"/>
</dbReference>
<dbReference type="PRINTS" id="PR00123">
    <property type="entry name" value="ATPASEA"/>
</dbReference>
<dbReference type="InterPro" id="IPR023011">
    <property type="entry name" value="ATP_synth_F0_asu_AS"/>
</dbReference>
<evidence type="ECO:0000256" key="5">
    <source>
        <dbReference type="ARBA" id="ARBA00022692"/>
    </source>
</evidence>
<feature type="transmembrane region" description="Helical" evidence="12">
    <location>
        <begin position="194"/>
        <end position="219"/>
    </location>
</feature>
<keyword evidence="5 12" id="KW-0812">Transmembrane</keyword>
<dbReference type="CDD" id="cd00310">
    <property type="entry name" value="ATP-synt_Fo_a_6"/>
    <property type="match status" value="1"/>
</dbReference>
<feature type="transmembrane region" description="Helical" evidence="12">
    <location>
        <begin position="20"/>
        <end position="37"/>
    </location>
</feature>
<sequence>MMTNLFSIFDPSTSTMSFNWISMVIPMMLLPPIMWMIPSQSTKILQSITMTLNNEFKTLFTSKILNSMTFIMISLMTFIAINNSFGLLPYVFTATSHIMVTLMMAFPFWLTLMLFGWINDAKLMMAHLVPQGTPGPLMAFMVCIETVSNLIRPITLSVRLAANMIAGHLLISLLGDYTMNTTVNSLPILLLTQIMLLLLESAVAFIQSYVFVVLAGLYATEIHH</sequence>
<evidence type="ECO:0000256" key="2">
    <source>
        <dbReference type="ARBA" id="ARBA00006810"/>
    </source>
</evidence>
<dbReference type="InterPro" id="IPR045083">
    <property type="entry name" value="ATP_synth_F0_asu_bact/mt"/>
</dbReference>
<dbReference type="AlphaFoldDB" id="B2CKF0"/>
<geneLocation type="mitochondrion" evidence="13"/>
<comment type="similarity">
    <text evidence="2">Belongs to the ATPase A chain family.</text>
</comment>
<dbReference type="InterPro" id="IPR000568">
    <property type="entry name" value="ATP_synth_F0_asu"/>
</dbReference>
<comment type="subcellular location">
    <subcellularLocation>
        <location evidence="1">Membrane</location>
        <topology evidence="1">Multi-pass membrane protein</topology>
    </subcellularLocation>
    <subcellularLocation>
        <location evidence="11">Mitochondrion inner membrane</location>
        <topology evidence="11">Multi-pass membrane protein</topology>
    </subcellularLocation>
</comment>
<dbReference type="GO" id="GO:0005743">
    <property type="term" value="C:mitochondrial inner membrane"/>
    <property type="evidence" value="ECO:0007669"/>
    <property type="project" value="UniProtKB-SubCell"/>
</dbReference>
<dbReference type="GO" id="GO:0045259">
    <property type="term" value="C:proton-transporting ATP synthase complex"/>
    <property type="evidence" value="ECO:0007669"/>
    <property type="project" value="UniProtKB-KW"/>
</dbReference>
<keyword evidence="8" id="KW-0406">Ion transport</keyword>
<evidence type="ECO:0000256" key="10">
    <source>
        <dbReference type="ARBA" id="ARBA00023310"/>
    </source>
</evidence>
<keyword evidence="10" id="KW-0066">ATP synthesis</keyword>